<feature type="transmembrane region" description="Helical" evidence="1">
    <location>
        <begin position="75"/>
        <end position="95"/>
    </location>
</feature>
<gene>
    <name evidence="2" type="ORF">GCM10009118_20570</name>
</gene>
<evidence type="ECO:0000313" key="2">
    <source>
        <dbReference type="EMBL" id="GAA0875648.1"/>
    </source>
</evidence>
<proteinExistence type="predicted"/>
<evidence type="ECO:0000256" key="1">
    <source>
        <dbReference type="SAM" id="Phobius"/>
    </source>
</evidence>
<dbReference type="Proteomes" id="UP001501126">
    <property type="component" value="Unassembled WGS sequence"/>
</dbReference>
<organism evidence="2 3">
    <name type="scientific">Wandonia haliotis</name>
    <dbReference type="NCBI Taxonomy" id="574963"/>
    <lineage>
        <taxon>Bacteria</taxon>
        <taxon>Pseudomonadati</taxon>
        <taxon>Bacteroidota</taxon>
        <taxon>Flavobacteriia</taxon>
        <taxon>Flavobacteriales</taxon>
        <taxon>Crocinitomicaceae</taxon>
        <taxon>Wandonia</taxon>
    </lineage>
</organism>
<protein>
    <submittedName>
        <fullName evidence="2">Uncharacterized protein</fullName>
    </submittedName>
</protein>
<feature type="transmembrane region" description="Helical" evidence="1">
    <location>
        <begin position="49"/>
        <end position="68"/>
    </location>
</feature>
<keyword evidence="1" id="KW-1133">Transmembrane helix</keyword>
<evidence type="ECO:0000313" key="3">
    <source>
        <dbReference type="Proteomes" id="UP001501126"/>
    </source>
</evidence>
<sequence>METKHIEKSFWHKLMPDLETNRYGVISMVLLVVGCMGGVAVGLGGIDHTWQLIAIVIPTMLTLSLLLAVSEMKHIMTAMSVAVIIDVFIILINLLS</sequence>
<dbReference type="PROSITE" id="PS51257">
    <property type="entry name" value="PROKAR_LIPOPROTEIN"/>
    <property type="match status" value="1"/>
</dbReference>
<feature type="transmembrane region" description="Helical" evidence="1">
    <location>
        <begin position="21"/>
        <end position="43"/>
    </location>
</feature>
<reference evidence="2 3" key="1">
    <citation type="journal article" date="2019" name="Int. J. Syst. Evol. Microbiol.">
        <title>The Global Catalogue of Microorganisms (GCM) 10K type strain sequencing project: providing services to taxonomists for standard genome sequencing and annotation.</title>
        <authorList>
            <consortium name="The Broad Institute Genomics Platform"/>
            <consortium name="The Broad Institute Genome Sequencing Center for Infectious Disease"/>
            <person name="Wu L."/>
            <person name="Ma J."/>
        </authorList>
    </citation>
    <scope>NUCLEOTIDE SEQUENCE [LARGE SCALE GENOMIC DNA]</scope>
    <source>
        <strain evidence="2 3">JCM 16083</strain>
    </source>
</reference>
<dbReference type="RefSeq" id="WP_343787354.1">
    <property type="nucleotide sequence ID" value="NZ_BAAAFH010000011.1"/>
</dbReference>
<comment type="caution">
    <text evidence="2">The sequence shown here is derived from an EMBL/GenBank/DDBJ whole genome shotgun (WGS) entry which is preliminary data.</text>
</comment>
<accession>A0ABN1MR03</accession>
<dbReference type="EMBL" id="BAAAFH010000011">
    <property type="protein sequence ID" value="GAA0875648.1"/>
    <property type="molecule type" value="Genomic_DNA"/>
</dbReference>
<keyword evidence="1" id="KW-0472">Membrane</keyword>
<name>A0ABN1MR03_9FLAO</name>
<keyword evidence="1" id="KW-0812">Transmembrane</keyword>
<keyword evidence="3" id="KW-1185">Reference proteome</keyword>